<keyword evidence="2" id="KW-0547">Nucleotide-binding</keyword>
<dbReference type="SUPFAM" id="SSF54211">
    <property type="entry name" value="Ribosomal protein S5 domain 2-like"/>
    <property type="match status" value="1"/>
</dbReference>
<dbReference type="InterPro" id="IPR000523">
    <property type="entry name" value="Mg_chelatse_chII-like_cat_dom"/>
</dbReference>
<dbReference type="Pfam" id="PF13541">
    <property type="entry name" value="ChlI"/>
    <property type="match status" value="1"/>
</dbReference>
<keyword evidence="3" id="KW-0067">ATP-binding</keyword>
<dbReference type="InterPro" id="IPR004482">
    <property type="entry name" value="Mg_chelat-rel"/>
</dbReference>
<evidence type="ECO:0000313" key="5">
    <source>
        <dbReference type="EMBL" id="MFC7410805.1"/>
    </source>
</evidence>
<dbReference type="PRINTS" id="PR01657">
    <property type="entry name" value="MCMFAMILY"/>
</dbReference>
<dbReference type="InterPro" id="IPR003593">
    <property type="entry name" value="AAA+_ATPase"/>
</dbReference>
<dbReference type="Proteomes" id="UP001596501">
    <property type="component" value="Unassembled WGS sequence"/>
</dbReference>
<dbReference type="Pfam" id="PF13335">
    <property type="entry name" value="Mg_chelatase_C"/>
    <property type="match status" value="1"/>
</dbReference>
<evidence type="ECO:0000259" key="4">
    <source>
        <dbReference type="SMART" id="SM00382"/>
    </source>
</evidence>
<comment type="similarity">
    <text evidence="1">Belongs to the Mg-chelatase subunits D/I family. ComM subfamily.</text>
</comment>
<dbReference type="Gene3D" id="3.30.230.10">
    <property type="match status" value="1"/>
</dbReference>
<organism evidence="5 6">
    <name type="scientific">Hydrogenophaga atypica</name>
    <dbReference type="NCBI Taxonomy" id="249409"/>
    <lineage>
        <taxon>Bacteria</taxon>
        <taxon>Pseudomonadati</taxon>
        <taxon>Pseudomonadota</taxon>
        <taxon>Betaproteobacteria</taxon>
        <taxon>Burkholderiales</taxon>
        <taxon>Comamonadaceae</taxon>
        <taxon>Hydrogenophaga</taxon>
    </lineage>
</organism>
<dbReference type="Gene3D" id="3.40.50.300">
    <property type="entry name" value="P-loop containing nucleotide triphosphate hydrolases"/>
    <property type="match status" value="1"/>
</dbReference>
<dbReference type="PANTHER" id="PTHR32039:SF7">
    <property type="entry name" value="COMPETENCE PROTEIN COMM"/>
    <property type="match status" value="1"/>
</dbReference>
<dbReference type="InterPro" id="IPR045006">
    <property type="entry name" value="CHLI-like"/>
</dbReference>
<evidence type="ECO:0000256" key="3">
    <source>
        <dbReference type="ARBA" id="ARBA00022840"/>
    </source>
</evidence>
<dbReference type="Pfam" id="PF01078">
    <property type="entry name" value="Mg_chelatase"/>
    <property type="match status" value="1"/>
</dbReference>
<dbReference type="InterPro" id="IPR014721">
    <property type="entry name" value="Ribsml_uS5_D2-typ_fold_subgr"/>
</dbReference>
<dbReference type="InterPro" id="IPR001208">
    <property type="entry name" value="MCM_dom"/>
</dbReference>
<evidence type="ECO:0000256" key="1">
    <source>
        <dbReference type="ARBA" id="ARBA00006354"/>
    </source>
</evidence>
<dbReference type="InterPro" id="IPR027417">
    <property type="entry name" value="P-loop_NTPase"/>
</dbReference>
<dbReference type="EMBL" id="JBHTCA010000019">
    <property type="protein sequence ID" value="MFC7410805.1"/>
    <property type="molecule type" value="Genomic_DNA"/>
</dbReference>
<gene>
    <name evidence="5" type="ORF">ACFQPB_18260</name>
</gene>
<dbReference type="InterPro" id="IPR025158">
    <property type="entry name" value="Mg_chelat-rel_C"/>
</dbReference>
<reference evidence="6" key="1">
    <citation type="journal article" date="2019" name="Int. J. Syst. Evol. Microbiol.">
        <title>The Global Catalogue of Microorganisms (GCM) 10K type strain sequencing project: providing services to taxonomists for standard genome sequencing and annotation.</title>
        <authorList>
            <consortium name="The Broad Institute Genomics Platform"/>
            <consortium name="The Broad Institute Genome Sequencing Center for Infectious Disease"/>
            <person name="Wu L."/>
            <person name="Ma J."/>
        </authorList>
    </citation>
    <scope>NUCLEOTIDE SEQUENCE [LARGE SCALE GENOMIC DNA]</scope>
    <source>
        <strain evidence="6">CGMCC 1.12371</strain>
    </source>
</reference>
<protein>
    <submittedName>
        <fullName evidence="5">YifB family Mg chelatase-like AAA ATPase</fullName>
    </submittedName>
</protein>
<comment type="caution">
    <text evidence="5">The sequence shown here is derived from an EMBL/GenBank/DDBJ whole genome shotgun (WGS) entry which is preliminary data.</text>
</comment>
<proteinExistence type="inferred from homology"/>
<dbReference type="InterPro" id="IPR020568">
    <property type="entry name" value="Ribosomal_Su5_D2-typ_SF"/>
</dbReference>
<feature type="domain" description="AAA+ ATPase" evidence="4">
    <location>
        <begin position="229"/>
        <end position="410"/>
    </location>
</feature>
<dbReference type="NCBIfam" id="TIGR00368">
    <property type="entry name" value="YifB family Mg chelatase-like AAA ATPase"/>
    <property type="match status" value="1"/>
</dbReference>
<dbReference type="SMART" id="SM00382">
    <property type="entry name" value="AAA"/>
    <property type="match status" value="1"/>
</dbReference>
<dbReference type="RefSeq" id="WP_382226362.1">
    <property type="nucleotide sequence ID" value="NZ_JBHTCA010000019.1"/>
</dbReference>
<dbReference type="SUPFAM" id="SSF52540">
    <property type="entry name" value="P-loop containing nucleoside triphosphate hydrolases"/>
    <property type="match status" value="1"/>
</dbReference>
<accession>A0ABW2QTH7</accession>
<evidence type="ECO:0000256" key="2">
    <source>
        <dbReference type="ARBA" id="ARBA00022741"/>
    </source>
</evidence>
<sequence>MGLSLVHSRALVGLDARPVRVEVHLANGLPSFTLVGLAETEVKEARERVRSALLNAGLDFPSNKKITVNLAPADLPKDSGRFDLPIALGLLAASGQIQTERLNGWEFAGELSLGGELRPVRGALAMGLATGDPLGASPSRLVLPPGSAEEAAMVPSAQVYRAHHLLDVVRQFLPDASLESIASGPDDGAGWCRVRNEAPTEGHRSGRPDFADVKGQPQARRALEIAAAGGHSLLLVGPPGSGKSMLAQRFADLLPPMTEAEALEAAAVASLAGRFQREAWGQRPVAAPHHTASAVALVGGGSPPRPGEISLAHQGVLFLDELPEFPRAALEALREPLETGRVRISRAAHQTEFPARFVLVAAMNPCPCGYLGHRQRACRCTPDQIHRYQGRVSGPLLDRIDMHIEVPALPPDALLAPQQGETTAEVGTRVQAARALALARQGRPNQALDGEALDTHAQATPEGMALLQKIATRLAWSGRSTHRTLRVARTIADLAGSPQVEPAHMAEAAQYRRALRNP</sequence>
<name>A0ABW2QTH7_9BURK</name>
<dbReference type="PANTHER" id="PTHR32039">
    <property type="entry name" value="MAGNESIUM-CHELATASE SUBUNIT CHLI"/>
    <property type="match status" value="1"/>
</dbReference>
<evidence type="ECO:0000313" key="6">
    <source>
        <dbReference type="Proteomes" id="UP001596501"/>
    </source>
</evidence>
<keyword evidence="6" id="KW-1185">Reference proteome</keyword>